<evidence type="ECO:0000313" key="5">
    <source>
        <dbReference type="EMBL" id="MBA6143059.1"/>
    </source>
</evidence>
<dbReference type="InterPro" id="IPR000524">
    <property type="entry name" value="Tscrpt_reg_HTH_GntR"/>
</dbReference>
<dbReference type="InterPro" id="IPR008920">
    <property type="entry name" value="TF_FadR/GntR_C"/>
</dbReference>
<evidence type="ECO:0000256" key="3">
    <source>
        <dbReference type="ARBA" id="ARBA00023163"/>
    </source>
</evidence>
<evidence type="ECO:0000313" key="7">
    <source>
        <dbReference type="Proteomes" id="UP000577346"/>
    </source>
</evidence>
<dbReference type="InterPro" id="IPR036390">
    <property type="entry name" value="WH_DNA-bd_sf"/>
</dbReference>
<dbReference type="Proteomes" id="UP000590738">
    <property type="component" value="Unassembled WGS sequence"/>
</dbReference>
<keyword evidence="1" id="KW-0805">Transcription regulation</keyword>
<feature type="domain" description="HTH gntR-type" evidence="4">
    <location>
        <begin position="17"/>
        <end position="84"/>
    </location>
</feature>
<dbReference type="PANTHER" id="PTHR43537:SF39">
    <property type="entry name" value="HTH-TYPE TRANSCRIPTIONAL REGULATOR MCBR"/>
    <property type="match status" value="1"/>
</dbReference>
<dbReference type="SMART" id="SM00895">
    <property type="entry name" value="FCD"/>
    <property type="match status" value="1"/>
</dbReference>
<dbReference type="Gene3D" id="1.10.10.10">
    <property type="entry name" value="Winged helix-like DNA-binding domain superfamily/Winged helix DNA-binding domain"/>
    <property type="match status" value="1"/>
</dbReference>
<keyword evidence="3" id="KW-0804">Transcription</keyword>
<dbReference type="RefSeq" id="WP_029885550.1">
    <property type="nucleotide sequence ID" value="NZ_BQHP01000015.1"/>
</dbReference>
<sequence length="238" mass="26471">MTDAPIALPVLRQVSRETLQEQVYRQLREALMSGRFEPGQKLTIRGLAEALGSSPMPVREALSRLTAENAFEVSGTARLRVPVMTVERLREIRDARVALEGLLAEKCITYLQREDLDDIHRIYAEMKEAADTADVPRYLWTNFAFHRRIYAVARAGLTVAAVENFWLHMGPCFALVAPDKSHLSRSMEAHTRIVAALQAYDPAAARAAVTDDIMQAADSLGRLLSVLENNKKSGGKRA</sequence>
<name>A0A7W2M049_9PSED</name>
<dbReference type="GO" id="GO:0003700">
    <property type="term" value="F:DNA-binding transcription factor activity"/>
    <property type="evidence" value="ECO:0007669"/>
    <property type="project" value="InterPro"/>
</dbReference>
<dbReference type="AlphaFoldDB" id="A0A7W2M049"/>
<dbReference type="SMART" id="SM00345">
    <property type="entry name" value="HTH_GNTR"/>
    <property type="match status" value="1"/>
</dbReference>
<dbReference type="SUPFAM" id="SSF48008">
    <property type="entry name" value="GntR ligand-binding domain-like"/>
    <property type="match status" value="1"/>
</dbReference>
<evidence type="ECO:0000256" key="2">
    <source>
        <dbReference type="ARBA" id="ARBA00023125"/>
    </source>
</evidence>
<dbReference type="PANTHER" id="PTHR43537">
    <property type="entry name" value="TRANSCRIPTIONAL REGULATOR, GNTR FAMILY"/>
    <property type="match status" value="1"/>
</dbReference>
<dbReference type="Pfam" id="PF00392">
    <property type="entry name" value="GntR"/>
    <property type="match status" value="1"/>
</dbReference>
<dbReference type="PROSITE" id="PS50949">
    <property type="entry name" value="HTH_GNTR"/>
    <property type="match status" value="1"/>
</dbReference>
<proteinExistence type="predicted"/>
<accession>A0A7W2M049</accession>
<dbReference type="Pfam" id="PF07729">
    <property type="entry name" value="FCD"/>
    <property type="match status" value="1"/>
</dbReference>
<evidence type="ECO:0000256" key="1">
    <source>
        <dbReference type="ARBA" id="ARBA00023015"/>
    </source>
</evidence>
<dbReference type="Proteomes" id="UP000577346">
    <property type="component" value="Unassembled WGS sequence"/>
</dbReference>
<evidence type="ECO:0000313" key="6">
    <source>
        <dbReference type="EMBL" id="MBA6150241.1"/>
    </source>
</evidence>
<dbReference type="InterPro" id="IPR011711">
    <property type="entry name" value="GntR_C"/>
</dbReference>
<evidence type="ECO:0000259" key="4">
    <source>
        <dbReference type="PROSITE" id="PS50949"/>
    </source>
</evidence>
<dbReference type="GO" id="GO:0003677">
    <property type="term" value="F:DNA binding"/>
    <property type="evidence" value="ECO:0007669"/>
    <property type="project" value="UniProtKB-KW"/>
</dbReference>
<dbReference type="SUPFAM" id="SSF46785">
    <property type="entry name" value="Winged helix' DNA-binding domain"/>
    <property type="match status" value="1"/>
</dbReference>
<dbReference type="InterPro" id="IPR036388">
    <property type="entry name" value="WH-like_DNA-bd_sf"/>
</dbReference>
<reference evidence="7 8" key="1">
    <citation type="submission" date="2020-07" db="EMBL/GenBank/DDBJ databases">
        <title>Diversity of carbapenemase encoding genes among Pseudomonas putida group clinical isolates in a tertiary Brazilian hospital.</title>
        <authorList>
            <person name="Alberto-Lei F."/>
            <person name="Nodari C.S."/>
            <person name="Streling A.P."/>
            <person name="Paulino J.T."/>
            <person name="Bessa-Neto F.O."/>
            <person name="Cayo R."/>
            <person name="Gales A.C."/>
        </authorList>
    </citation>
    <scope>NUCLEOTIDE SEQUENCE [LARGE SCALE GENOMIC DNA]</scope>
    <source>
        <strain evidence="6 7">11213</strain>
        <strain evidence="5 8">12273</strain>
    </source>
</reference>
<gene>
    <name evidence="5" type="ORF">H4B97_11365</name>
    <name evidence="6" type="ORF">H4C15_22495</name>
</gene>
<organism evidence="6 7">
    <name type="scientific">Pseudomonas juntendi</name>
    <dbReference type="NCBI Taxonomy" id="2666183"/>
    <lineage>
        <taxon>Bacteria</taxon>
        <taxon>Pseudomonadati</taxon>
        <taxon>Pseudomonadota</taxon>
        <taxon>Gammaproteobacteria</taxon>
        <taxon>Pseudomonadales</taxon>
        <taxon>Pseudomonadaceae</taxon>
        <taxon>Pseudomonas</taxon>
    </lineage>
</organism>
<dbReference type="CDD" id="cd07377">
    <property type="entry name" value="WHTH_GntR"/>
    <property type="match status" value="1"/>
</dbReference>
<dbReference type="Gene3D" id="1.20.120.530">
    <property type="entry name" value="GntR ligand-binding domain-like"/>
    <property type="match status" value="1"/>
</dbReference>
<evidence type="ECO:0000313" key="8">
    <source>
        <dbReference type="Proteomes" id="UP000590738"/>
    </source>
</evidence>
<comment type="caution">
    <text evidence="6">The sequence shown here is derived from an EMBL/GenBank/DDBJ whole genome shotgun (WGS) entry which is preliminary data.</text>
</comment>
<keyword evidence="2" id="KW-0238">DNA-binding</keyword>
<protein>
    <submittedName>
        <fullName evidence="6">GntR family transcriptional regulator</fullName>
    </submittedName>
</protein>
<dbReference type="EMBL" id="JACGCZ010000015">
    <property type="protein sequence ID" value="MBA6143059.1"/>
    <property type="molecule type" value="Genomic_DNA"/>
</dbReference>
<dbReference type="EMBL" id="JACGDA010000061">
    <property type="protein sequence ID" value="MBA6150241.1"/>
    <property type="molecule type" value="Genomic_DNA"/>
</dbReference>